<sequence>MVRPVSVGFDGSAESLAAAAWAGREAVLRGVPLRLLHVLDVRADAAQPVPSSEREWAESRLEVAREQLTETHPELRVDVDRVTEPPVRALVDAARDAEVLVLGSRELGTVQGFLLGPVSLAVATHAPRPVVVVHEPSNGGGAVVLGLGRARPYDPLLAFAFQAAAARGAVLRIVQVADGEPAAGEPEPRGGSALAEVLRPWRERMPAVEVDEWLTTGSAAQHLLEAAAQAALVVVGRREHRHPLGVALGAVAHAALHHAPCPVAVVPLG</sequence>
<protein>
    <submittedName>
        <fullName evidence="3">Universal stress protein</fullName>
    </submittedName>
</protein>
<dbReference type="RefSeq" id="WP_171078363.1">
    <property type="nucleotide sequence ID" value="NZ_BNBU01000001.1"/>
</dbReference>
<dbReference type="AlphaFoldDB" id="A0A7Y7E5B1"/>
<evidence type="ECO:0000313" key="4">
    <source>
        <dbReference type="Proteomes" id="UP000587462"/>
    </source>
</evidence>
<dbReference type="InterPro" id="IPR014729">
    <property type="entry name" value="Rossmann-like_a/b/a_fold"/>
</dbReference>
<dbReference type="SUPFAM" id="SSF52402">
    <property type="entry name" value="Adenine nucleotide alpha hydrolases-like"/>
    <property type="match status" value="2"/>
</dbReference>
<dbReference type="PANTHER" id="PTHR46268:SF6">
    <property type="entry name" value="UNIVERSAL STRESS PROTEIN UP12"/>
    <property type="match status" value="1"/>
</dbReference>
<dbReference type="EMBL" id="JABBXF010000004">
    <property type="protein sequence ID" value="NVK76575.1"/>
    <property type="molecule type" value="Genomic_DNA"/>
</dbReference>
<feature type="domain" description="UspA" evidence="2">
    <location>
        <begin position="155"/>
        <end position="267"/>
    </location>
</feature>
<comment type="similarity">
    <text evidence="1">Belongs to the universal stress protein A family.</text>
</comment>
<dbReference type="Pfam" id="PF00582">
    <property type="entry name" value="Usp"/>
    <property type="match status" value="2"/>
</dbReference>
<reference evidence="3 4" key="1">
    <citation type="submission" date="2020-04" db="EMBL/GenBank/DDBJ databases">
        <title>Draft Genome Sequence of Streptomyces morookaense DSM 40503, an 8-azaguanine-producing strain.</title>
        <authorList>
            <person name="Qi J."/>
            <person name="Gao J.-M."/>
        </authorList>
    </citation>
    <scope>NUCLEOTIDE SEQUENCE [LARGE SCALE GENOMIC DNA]</scope>
    <source>
        <strain evidence="3 4">DSM 40503</strain>
    </source>
</reference>
<dbReference type="PANTHER" id="PTHR46268">
    <property type="entry name" value="STRESS RESPONSE PROTEIN NHAX"/>
    <property type="match status" value="1"/>
</dbReference>
<comment type="caution">
    <text evidence="3">The sequence shown here is derived from an EMBL/GenBank/DDBJ whole genome shotgun (WGS) entry which is preliminary data.</text>
</comment>
<name>A0A7Y7E5B1_STRMO</name>
<keyword evidence="4" id="KW-1185">Reference proteome</keyword>
<dbReference type="InterPro" id="IPR006015">
    <property type="entry name" value="Universal_stress_UspA"/>
</dbReference>
<dbReference type="Proteomes" id="UP000587462">
    <property type="component" value="Unassembled WGS sequence"/>
</dbReference>
<proteinExistence type="inferred from homology"/>
<dbReference type="Gene3D" id="3.40.50.620">
    <property type="entry name" value="HUPs"/>
    <property type="match status" value="2"/>
</dbReference>
<dbReference type="PRINTS" id="PR01438">
    <property type="entry name" value="UNVRSLSTRESS"/>
</dbReference>
<evidence type="ECO:0000313" key="3">
    <source>
        <dbReference type="EMBL" id="NVK76575.1"/>
    </source>
</evidence>
<organism evidence="3 4">
    <name type="scientific">Streptomyces morookaense</name>
    <name type="common">Streptoverticillium morookaense</name>
    <dbReference type="NCBI Taxonomy" id="1970"/>
    <lineage>
        <taxon>Bacteria</taxon>
        <taxon>Bacillati</taxon>
        <taxon>Actinomycetota</taxon>
        <taxon>Actinomycetes</taxon>
        <taxon>Kitasatosporales</taxon>
        <taxon>Streptomycetaceae</taxon>
        <taxon>Streptomyces</taxon>
    </lineage>
</organism>
<dbReference type="InterPro" id="IPR006016">
    <property type="entry name" value="UspA"/>
</dbReference>
<feature type="domain" description="UspA" evidence="2">
    <location>
        <begin position="1"/>
        <end position="134"/>
    </location>
</feature>
<evidence type="ECO:0000259" key="2">
    <source>
        <dbReference type="Pfam" id="PF00582"/>
    </source>
</evidence>
<accession>A0A7Y7E5B1</accession>
<gene>
    <name evidence="3" type="ORF">HG542_02755</name>
</gene>
<evidence type="ECO:0000256" key="1">
    <source>
        <dbReference type="ARBA" id="ARBA00008791"/>
    </source>
</evidence>